<protein>
    <submittedName>
        <fullName evidence="4">Phosphotriesterase-related protein</fullName>
    </submittedName>
</protein>
<evidence type="ECO:0000256" key="1">
    <source>
        <dbReference type="ARBA" id="ARBA00022723"/>
    </source>
</evidence>
<gene>
    <name evidence="4" type="ORF">J2S15_002840</name>
</gene>
<organism evidence="4 5">
    <name type="scientific">Breznakia pachnodae</name>
    <dbReference type="NCBI Taxonomy" id="265178"/>
    <lineage>
        <taxon>Bacteria</taxon>
        <taxon>Bacillati</taxon>
        <taxon>Bacillota</taxon>
        <taxon>Erysipelotrichia</taxon>
        <taxon>Erysipelotrichales</taxon>
        <taxon>Erysipelotrichaceae</taxon>
        <taxon>Breznakia</taxon>
    </lineage>
</organism>
<proteinExistence type="inferred from homology"/>
<evidence type="ECO:0000256" key="3">
    <source>
        <dbReference type="PROSITE-ProRule" id="PRU00679"/>
    </source>
</evidence>
<comment type="caution">
    <text evidence="3">Lacks conserved residue(s) required for the propagation of feature annotation.</text>
</comment>
<dbReference type="Gene3D" id="3.20.20.140">
    <property type="entry name" value="Metal-dependent hydrolases"/>
    <property type="match status" value="1"/>
</dbReference>
<dbReference type="RefSeq" id="WP_307409381.1">
    <property type="nucleotide sequence ID" value="NZ_JAUSUR010000005.1"/>
</dbReference>
<dbReference type="InterPro" id="IPR001559">
    <property type="entry name" value="Phosphotriesterase"/>
</dbReference>
<evidence type="ECO:0000313" key="4">
    <source>
        <dbReference type="EMBL" id="MDQ0362087.1"/>
    </source>
</evidence>
<dbReference type="EMBL" id="JAUSUR010000005">
    <property type="protein sequence ID" value="MDQ0362087.1"/>
    <property type="molecule type" value="Genomic_DNA"/>
</dbReference>
<dbReference type="PROSITE" id="PS51347">
    <property type="entry name" value="PHOSPHOTRIESTERASE_2"/>
    <property type="match status" value="1"/>
</dbReference>
<keyword evidence="2" id="KW-0378">Hydrolase</keyword>
<dbReference type="PANTHER" id="PTHR10819">
    <property type="entry name" value="PHOSPHOTRIESTERASE-RELATED"/>
    <property type="match status" value="1"/>
</dbReference>
<sequence length="301" mass="34131">MIQAVRGSIPKEDLGITMSHEHLIIDLRDVRKDNESYISDVDVVCEELKTIKELGVKSIVELSTIDMHRDVKKLLEISNRMDMHIVCATGYYLQEYHSKWLLEASIEDICEVFRHEITIGIDDTEIKAGVIGEIASGYDGIRENEKKVLIAAARVSKETGCAISTHCDHGRYGEEQVEILLNEGLNPDSVIIGHMDLLLDLDYHVRILKQGVNIAFDTVSKTSYQSDEDRAKQLKQLLDLGYEDHIVLSQDVSRKSYLVSEGRLGYTPVMCYFVDLLKLEGVSEQQLEKLLIHNPARILDF</sequence>
<dbReference type="PIRSF" id="PIRSF016839">
    <property type="entry name" value="PhP"/>
    <property type="match status" value="1"/>
</dbReference>
<dbReference type="PANTHER" id="PTHR10819:SF3">
    <property type="entry name" value="PHOSPHOTRIESTERASE-RELATED PROTEIN"/>
    <property type="match status" value="1"/>
</dbReference>
<dbReference type="Proteomes" id="UP001230220">
    <property type="component" value="Unassembled WGS sequence"/>
</dbReference>
<accession>A0ABU0E5A4</accession>
<dbReference type="Pfam" id="PF02126">
    <property type="entry name" value="PTE"/>
    <property type="match status" value="1"/>
</dbReference>
<name>A0ABU0E5A4_9FIRM</name>
<comment type="caution">
    <text evidence="4">The sequence shown here is derived from an EMBL/GenBank/DDBJ whole genome shotgun (WGS) entry which is preliminary data.</text>
</comment>
<dbReference type="SUPFAM" id="SSF51556">
    <property type="entry name" value="Metallo-dependent hydrolases"/>
    <property type="match status" value="1"/>
</dbReference>
<reference evidence="4 5" key="1">
    <citation type="submission" date="2023-07" db="EMBL/GenBank/DDBJ databases">
        <title>Genomic Encyclopedia of Type Strains, Phase IV (KMG-IV): sequencing the most valuable type-strain genomes for metagenomic binning, comparative biology and taxonomic classification.</title>
        <authorList>
            <person name="Goeker M."/>
        </authorList>
    </citation>
    <scope>NUCLEOTIDE SEQUENCE [LARGE SCALE GENOMIC DNA]</scope>
    <source>
        <strain evidence="4 5">DSM 16784</strain>
    </source>
</reference>
<evidence type="ECO:0000313" key="5">
    <source>
        <dbReference type="Proteomes" id="UP001230220"/>
    </source>
</evidence>
<evidence type="ECO:0000256" key="2">
    <source>
        <dbReference type="ARBA" id="ARBA00022801"/>
    </source>
</evidence>
<keyword evidence="5" id="KW-1185">Reference proteome</keyword>
<keyword evidence="1" id="KW-0479">Metal-binding</keyword>
<dbReference type="InterPro" id="IPR032466">
    <property type="entry name" value="Metal_Hydrolase"/>
</dbReference>
<comment type="similarity">
    <text evidence="3">Belongs to the metallo-dependent hydrolases superfamily. Phosphotriesterase family.</text>
</comment>